<evidence type="ECO:0000259" key="2">
    <source>
        <dbReference type="Pfam" id="PF13439"/>
    </source>
</evidence>
<organism evidence="3 4">
    <name type="scientific">Persephonella marina (strain DSM 14350 / EX-H1)</name>
    <dbReference type="NCBI Taxonomy" id="123214"/>
    <lineage>
        <taxon>Bacteria</taxon>
        <taxon>Pseudomonadati</taxon>
        <taxon>Aquificota</taxon>
        <taxon>Aquificia</taxon>
        <taxon>Aquificales</taxon>
        <taxon>Hydrogenothermaceae</taxon>
        <taxon>Persephonella</taxon>
    </lineage>
</organism>
<feature type="domain" description="Glycosyl transferase family 1" evidence="1">
    <location>
        <begin position="179"/>
        <end position="343"/>
    </location>
</feature>
<dbReference type="AlphaFoldDB" id="C0QU29"/>
<gene>
    <name evidence="3" type="ordered locus">PERMA_0404</name>
</gene>
<feature type="domain" description="Glycosyltransferase subfamily 4-like N-terminal" evidence="2">
    <location>
        <begin position="54"/>
        <end position="171"/>
    </location>
</feature>
<dbReference type="Pfam" id="PF13439">
    <property type="entry name" value="Glyco_transf_4"/>
    <property type="match status" value="1"/>
</dbReference>
<dbReference type="HOGENOM" id="CLU_009583_0_4_0"/>
<evidence type="ECO:0000313" key="3">
    <source>
        <dbReference type="EMBL" id="ACO03662.1"/>
    </source>
</evidence>
<dbReference type="Proteomes" id="UP000001366">
    <property type="component" value="Chromosome"/>
</dbReference>
<dbReference type="InterPro" id="IPR028098">
    <property type="entry name" value="Glyco_trans_4-like_N"/>
</dbReference>
<dbReference type="PANTHER" id="PTHR12526">
    <property type="entry name" value="GLYCOSYLTRANSFERASE"/>
    <property type="match status" value="1"/>
</dbReference>
<name>C0QU29_PERMH</name>
<dbReference type="eggNOG" id="COG0438">
    <property type="taxonomic scope" value="Bacteria"/>
</dbReference>
<accession>C0QU29</accession>
<reference evidence="3 4" key="1">
    <citation type="journal article" date="2009" name="J. Bacteriol.">
        <title>Complete and draft genome sequences of six members of the Aquificales.</title>
        <authorList>
            <person name="Reysenbach A.L."/>
            <person name="Hamamura N."/>
            <person name="Podar M."/>
            <person name="Griffiths E."/>
            <person name="Ferreira S."/>
            <person name="Hochstein R."/>
            <person name="Heidelberg J."/>
            <person name="Johnson J."/>
            <person name="Mead D."/>
            <person name="Pohorille A."/>
            <person name="Sarmiento M."/>
            <person name="Schweighofer K."/>
            <person name="Seshadri R."/>
            <person name="Voytek M.A."/>
        </authorList>
    </citation>
    <scope>NUCLEOTIDE SEQUENCE [LARGE SCALE GENOMIC DNA]</scope>
    <source>
        <strain evidence="4">DSM 14350 / EX-H1</strain>
    </source>
</reference>
<evidence type="ECO:0000313" key="4">
    <source>
        <dbReference type="Proteomes" id="UP000001366"/>
    </source>
</evidence>
<dbReference type="PaxDb" id="123214-PERMA_0404"/>
<dbReference type="STRING" id="123214.PERMA_0404"/>
<dbReference type="Gene3D" id="3.40.50.2000">
    <property type="entry name" value="Glycogen Phosphorylase B"/>
    <property type="match status" value="2"/>
</dbReference>
<evidence type="ECO:0000259" key="1">
    <source>
        <dbReference type="Pfam" id="PF00534"/>
    </source>
</evidence>
<dbReference type="EMBL" id="CP001230">
    <property type="protein sequence ID" value="ACO03662.1"/>
    <property type="molecule type" value="Genomic_DNA"/>
</dbReference>
<dbReference type="SUPFAM" id="SSF53756">
    <property type="entry name" value="UDP-Glycosyltransferase/glycogen phosphorylase"/>
    <property type="match status" value="1"/>
</dbReference>
<dbReference type="InterPro" id="IPR001296">
    <property type="entry name" value="Glyco_trans_1"/>
</dbReference>
<dbReference type="PANTHER" id="PTHR12526:SF638">
    <property type="entry name" value="SPORE COAT PROTEIN SA"/>
    <property type="match status" value="1"/>
</dbReference>
<dbReference type="GO" id="GO:0016757">
    <property type="term" value="F:glycosyltransferase activity"/>
    <property type="evidence" value="ECO:0007669"/>
    <property type="project" value="InterPro"/>
</dbReference>
<proteinExistence type="predicted"/>
<keyword evidence="3" id="KW-0808">Transferase</keyword>
<protein>
    <submittedName>
        <fullName evidence="3">Glucosyl transferase I</fullName>
    </submittedName>
</protein>
<keyword evidence="4" id="KW-1185">Reference proteome</keyword>
<dbReference type="KEGG" id="pmx:PERMA_0404"/>
<dbReference type="Pfam" id="PF00534">
    <property type="entry name" value="Glycos_transf_1"/>
    <property type="match status" value="1"/>
</dbReference>
<dbReference type="CAZy" id="GT4">
    <property type="family name" value="Glycosyltransferase Family 4"/>
</dbReference>
<dbReference type="RefSeq" id="WP_012675901.1">
    <property type="nucleotide sequence ID" value="NC_012440.1"/>
</dbReference>
<sequence length="369" mass="42280">MKKDIRILEIIDSHGWCGTKEQTYLITRELSGYFHVDLALAFDHKEMIERLDKKVPLKFYEIDNGSKRRFNIKNYRRLYRIITEGNYDVVIPNSSWSFNYLRIIYPFLKKKPKVIAMRRSGYIPSFVSKYLKYSIADRIVVVSKDVAKQLAENGFFPEKLVTIESGIDLSRFKPYDEFRDAVREELGISDREKVFINVANWQPWRKGQDILLKAFKDLNCENCRLILVGNDTDGEEAKSMIDQLGLKDKVITLGFRPDVDRLLQGADFFVLSSNSEGIAGALLQAMASGKVVLSTLAGGIAEYLKDGYNGFSVPVGDTKGLEEKMRQMLSLSDDQYRAISKNAVETAKRYSIEETTKKWVKLIEEVVNS</sequence>